<evidence type="ECO:0000313" key="1">
    <source>
        <dbReference type="Proteomes" id="UP000694864"/>
    </source>
</evidence>
<proteinExistence type="predicted"/>
<keyword evidence="1" id="KW-1185">Reference proteome</keyword>
<dbReference type="PANTHER" id="PTHR47481">
    <property type="match status" value="1"/>
</dbReference>
<protein>
    <submittedName>
        <fullName evidence="2">Uncharacterized protein LOC104728159</fullName>
    </submittedName>
</protein>
<name>A0ABM0USE3_CAMSA</name>
<accession>A0ABM0USE3</accession>
<reference evidence="1" key="1">
    <citation type="journal article" date="2014" name="Nat. Commun.">
        <title>The emerging biofuel crop Camelina sativa retains a highly undifferentiated hexaploid genome structure.</title>
        <authorList>
            <person name="Kagale S."/>
            <person name="Koh C."/>
            <person name="Nixon J."/>
            <person name="Bollina V."/>
            <person name="Clarke W.E."/>
            <person name="Tuteja R."/>
            <person name="Spillane C."/>
            <person name="Robinson S.J."/>
            <person name="Links M.G."/>
            <person name="Clarke C."/>
            <person name="Higgins E.E."/>
            <person name="Huebert T."/>
            <person name="Sharpe A.G."/>
            <person name="Parkin I.A."/>
        </authorList>
    </citation>
    <scope>NUCLEOTIDE SEQUENCE [LARGE SCALE GENOMIC DNA]</scope>
    <source>
        <strain evidence="1">cv. DH55</strain>
    </source>
</reference>
<organism evidence="1 2">
    <name type="scientific">Camelina sativa</name>
    <name type="common">False flax</name>
    <name type="synonym">Myagrum sativum</name>
    <dbReference type="NCBI Taxonomy" id="90675"/>
    <lineage>
        <taxon>Eukaryota</taxon>
        <taxon>Viridiplantae</taxon>
        <taxon>Streptophyta</taxon>
        <taxon>Embryophyta</taxon>
        <taxon>Tracheophyta</taxon>
        <taxon>Spermatophyta</taxon>
        <taxon>Magnoliopsida</taxon>
        <taxon>eudicotyledons</taxon>
        <taxon>Gunneridae</taxon>
        <taxon>Pentapetalae</taxon>
        <taxon>rosids</taxon>
        <taxon>malvids</taxon>
        <taxon>Brassicales</taxon>
        <taxon>Brassicaceae</taxon>
        <taxon>Camelineae</taxon>
        <taxon>Camelina</taxon>
    </lineage>
</organism>
<dbReference type="Pfam" id="PF14223">
    <property type="entry name" value="Retrotran_gag_2"/>
    <property type="match status" value="1"/>
</dbReference>
<dbReference type="Proteomes" id="UP000694864">
    <property type="component" value="Chromosome 11"/>
</dbReference>
<dbReference type="RefSeq" id="XP_010445490.1">
    <property type="nucleotide sequence ID" value="XM_010447188.1"/>
</dbReference>
<dbReference type="PANTHER" id="PTHR47481:SF10">
    <property type="entry name" value="COPIA-LIKE POLYPROTEIN_RETROTRANSPOSON"/>
    <property type="match status" value="1"/>
</dbReference>
<gene>
    <name evidence="2" type="primary">LOC104728159</name>
</gene>
<reference evidence="2" key="2">
    <citation type="submission" date="2025-08" db="UniProtKB">
        <authorList>
            <consortium name="RefSeq"/>
        </authorList>
    </citation>
    <scope>IDENTIFICATION</scope>
    <source>
        <tissue evidence="2">Leaf</tissue>
    </source>
</reference>
<evidence type="ECO:0000313" key="2">
    <source>
        <dbReference type="RefSeq" id="XP_010445490.1"/>
    </source>
</evidence>
<dbReference type="GeneID" id="104728159"/>
<sequence length="222" mass="25381">MAPHISSSSTNEKPFSISQIKAYIPITLDMTKLSYQVWRELFESHCICFGVLSHLDVAFVPTPETEKEWKEHDDLLKMWIYGTISESILDTVLKTKCSARDLWLTIKNLFQDNKEAQVFELENELLTTVIGDLTVHTYCQIKTLSDQLANLESPVSDRTLFMHLLNGLSNKFDNIINVIKHKSPFPQFIEARSILTMEDKCLTKPTPPTLVNHNTAYAHALL</sequence>